<feature type="domain" description="DUF2231" evidence="2">
    <location>
        <begin position="7"/>
        <end position="170"/>
    </location>
</feature>
<evidence type="ECO:0000313" key="3">
    <source>
        <dbReference type="EMBL" id="SES15971.1"/>
    </source>
</evidence>
<keyword evidence="1" id="KW-0812">Transmembrane</keyword>
<organism evidence="3 4">
    <name type="scientific">Pedococcus cremeus</name>
    <dbReference type="NCBI Taxonomy" id="587636"/>
    <lineage>
        <taxon>Bacteria</taxon>
        <taxon>Bacillati</taxon>
        <taxon>Actinomycetota</taxon>
        <taxon>Actinomycetes</taxon>
        <taxon>Micrococcales</taxon>
        <taxon>Intrasporangiaceae</taxon>
        <taxon>Pedococcus</taxon>
    </lineage>
</organism>
<accession>A0A1H9V339</accession>
<evidence type="ECO:0000256" key="1">
    <source>
        <dbReference type="SAM" id="Phobius"/>
    </source>
</evidence>
<dbReference type="Pfam" id="PF09990">
    <property type="entry name" value="DUF2231"/>
    <property type="match status" value="1"/>
</dbReference>
<protein>
    <recommendedName>
        <fullName evidence="2">DUF2231 domain-containing protein</fullName>
    </recommendedName>
</protein>
<feature type="transmembrane region" description="Helical" evidence="1">
    <location>
        <begin position="13"/>
        <end position="34"/>
    </location>
</feature>
<evidence type="ECO:0000259" key="2">
    <source>
        <dbReference type="Pfam" id="PF09990"/>
    </source>
</evidence>
<sequence length="183" mass="18707">MPATIFGLPLHPLVVHATVVIVPLAALLLVASAVSGRVRRWAGWLTPAVATLALVLVPLSTSTGENLEGRVGGNALIEAHAELADQLLPWAIGMAVLAFALVWLDRRERSQATGDPRGADVRRADAGSGASRGLAVAVTVLAVVAGLGTGVQVVRIGHSGAKAVWSKQVASGSQGGEKQGDDH</sequence>
<dbReference type="Proteomes" id="UP000199019">
    <property type="component" value="Unassembled WGS sequence"/>
</dbReference>
<proteinExistence type="predicted"/>
<dbReference type="RefSeq" id="WP_091758108.1">
    <property type="nucleotide sequence ID" value="NZ_FOHB01000003.1"/>
</dbReference>
<name>A0A1H9V339_9MICO</name>
<evidence type="ECO:0000313" key="4">
    <source>
        <dbReference type="Proteomes" id="UP000199019"/>
    </source>
</evidence>
<dbReference type="OrthoDB" id="4864772at2"/>
<keyword evidence="4" id="KW-1185">Reference proteome</keyword>
<keyword evidence="1" id="KW-0472">Membrane</keyword>
<feature type="transmembrane region" description="Helical" evidence="1">
    <location>
        <begin position="41"/>
        <end position="59"/>
    </location>
</feature>
<feature type="transmembrane region" description="Helical" evidence="1">
    <location>
        <begin position="87"/>
        <end position="104"/>
    </location>
</feature>
<dbReference type="AlphaFoldDB" id="A0A1H9V339"/>
<gene>
    <name evidence="3" type="ORF">SAMN05216199_2266</name>
</gene>
<keyword evidence="1" id="KW-1133">Transmembrane helix</keyword>
<dbReference type="STRING" id="587636.SAMN05216199_2266"/>
<reference evidence="4" key="1">
    <citation type="submission" date="2016-10" db="EMBL/GenBank/DDBJ databases">
        <authorList>
            <person name="Varghese N."/>
            <person name="Submissions S."/>
        </authorList>
    </citation>
    <scope>NUCLEOTIDE SEQUENCE [LARGE SCALE GENOMIC DNA]</scope>
    <source>
        <strain evidence="4">CGMCC 1.6963</strain>
    </source>
</reference>
<dbReference type="EMBL" id="FOHB01000003">
    <property type="protein sequence ID" value="SES15971.1"/>
    <property type="molecule type" value="Genomic_DNA"/>
</dbReference>
<dbReference type="InterPro" id="IPR019251">
    <property type="entry name" value="DUF2231_TM"/>
</dbReference>